<dbReference type="EMBL" id="VLNR01000035">
    <property type="protein sequence ID" value="TSE07269.1"/>
    <property type="molecule type" value="Genomic_DNA"/>
</dbReference>
<dbReference type="Pfam" id="PF13585">
    <property type="entry name" value="CHU_C"/>
    <property type="match status" value="1"/>
</dbReference>
<dbReference type="NCBIfam" id="TIGR04131">
    <property type="entry name" value="Bac_Flav_CTERM"/>
    <property type="match status" value="1"/>
</dbReference>
<sequence>MKTNTRFYTEKRNIISMLFFLILISSSVSAQIISTWGTLSGTLPENDFQTSSLSANADGTSLITVDITQSGSATVSEEINAVPPGLILGNSFNNSRATIGVSGNTYTYTFSEPVQVILSSQEHSEFIRTENIKISSPDTGVLFSGSITGGQIGHFVSNNNTSQIHIGSNSTITTAGTYWTVESNIALTTLSVEYYVADPVEVVSGEPFTLDLAPNPWVRLDTTNSTGAGGIDFNATICTSGAKPFEGSDIILNAPHGIERIEVNLTNIQDTGFEELSIPADFQDIQIAGNGTSTLIATNINSATTSDFQDIISELYYINKATNPNTTIARAIEITVFDAYGSSSIAAMGNLNLVPASNSGKASGPFVVLSTDASTDLVNALDGSQDAGGTWVDVDGTAALTGSIVDITTLTIGSYEFRYEVTGTTPCSASSTKIVLIIVDAIELEITSPSSCGFILTEYTDATFSAGSNDPIYIFDTPGNNGELSCPTTAGAIYHWYLFDEPTNSYLPFALNTTPTQTNLADGGYLVIRDDAGTITEGRAWIWNSSLTADAGTSQTVCNGNAISLIGSGTELNLSYTYYDPVNTPTIITSATIFSVTFDITHTHISDIGYFLVSPDNMVTIPLGLSERLNPCYGANNAQNLVFTNDTSITPTSPVFDVCKFSRDNGCSGLGPALTGTYNAYYTNPSNNNTLCGVFSAPTGATAINISPIAGYDFEQGGWKVQVTDCAFLDAGEISSVTITFDDKAGTIVTYSSGAVNVPIIDEACDLNSATIYELPFTPPPPPLGAIENTITINLQNNIGIGNTGGYEWSYSTTGSTGPWSGPFENGTITPSVSPTSTTWYRIQVDNGVGCSAEDVVQITVIDKPNSGTETDLYACTGGTVINLNDLLSGEETGSWSVSALSLNNPGSDFNSGMGTYDPATEGVYTFDYTVNPIAPCVANSTTSVTVSVQTERSAGNNNTINTNNPDIVIDLFSSLLGAPDTGGIWSLDTTGSIPGTNFDSSAGTLDTSGLVAGAYSFDYMITSCTTDMSTVTVLINFPSVDIITPIEGDDIVNDIEDKDVTITGTTISVEEGQMVTVTFSDGTNSVTTTAIVESDGSWIATDVDISGFVEGSIIIDVEVTDIAGNQANDQETIVLDNIAPTISKTSIAQAMTPNNDGINDTWVIKDIEEFPNSVVKVYNRWGKEVFAKQGYQNDWNGVYKSKSDQLPQGSYYFIVDLKNGVKPLDGWLYINY</sequence>
<dbReference type="Proteomes" id="UP000318833">
    <property type="component" value="Unassembled WGS sequence"/>
</dbReference>
<reference evidence="1 2" key="1">
    <citation type="submission" date="2019-07" db="EMBL/GenBank/DDBJ databases">
        <title>The draft genome sequence of Aquimarina algiphila M91.</title>
        <authorList>
            <person name="Meng X."/>
        </authorList>
    </citation>
    <scope>NUCLEOTIDE SEQUENCE [LARGE SCALE GENOMIC DNA]</scope>
    <source>
        <strain evidence="1 2">M91</strain>
    </source>
</reference>
<protein>
    <submittedName>
        <fullName evidence="1">T9SS type B sorting domain-containing protein</fullName>
    </submittedName>
</protein>
<dbReference type="InterPro" id="IPR013783">
    <property type="entry name" value="Ig-like_fold"/>
</dbReference>
<keyword evidence="2" id="KW-1185">Reference proteome</keyword>
<organism evidence="1 2">
    <name type="scientific">Aquimarina algiphila</name>
    <dbReference type="NCBI Taxonomy" id="2047982"/>
    <lineage>
        <taxon>Bacteria</taxon>
        <taxon>Pseudomonadati</taxon>
        <taxon>Bacteroidota</taxon>
        <taxon>Flavobacteriia</taxon>
        <taxon>Flavobacteriales</taxon>
        <taxon>Flavobacteriaceae</taxon>
        <taxon>Aquimarina</taxon>
    </lineage>
</organism>
<name>A0A554VI38_9FLAO</name>
<dbReference type="AlphaFoldDB" id="A0A554VI38"/>
<dbReference type="InterPro" id="IPR026341">
    <property type="entry name" value="T9SS_type_B"/>
</dbReference>
<proteinExistence type="predicted"/>
<comment type="caution">
    <text evidence="1">The sequence shown here is derived from an EMBL/GenBank/DDBJ whole genome shotgun (WGS) entry which is preliminary data.</text>
</comment>
<dbReference type="OrthoDB" id="9805017at2"/>
<dbReference type="Gene3D" id="2.60.40.10">
    <property type="entry name" value="Immunoglobulins"/>
    <property type="match status" value="1"/>
</dbReference>
<accession>A0A554VI38</accession>
<dbReference type="RefSeq" id="WP_143917212.1">
    <property type="nucleotide sequence ID" value="NZ_CANMIK010000041.1"/>
</dbReference>
<evidence type="ECO:0000313" key="1">
    <source>
        <dbReference type="EMBL" id="TSE07269.1"/>
    </source>
</evidence>
<gene>
    <name evidence="1" type="ORF">FOF46_16445</name>
</gene>
<evidence type="ECO:0000313" key="2">
    <source>
        <dbReference type="Proteomes" id="UP000318833"/>
    </source>
</evidence>